<keyword evidence="2" id="KW-1185">Reference proteome</keyword>
<dbReference type="AlphaFoldDB" id="A0A1L7CFE3"/>
<dbReference type="OrthoDB" id="5242426at2"/>
<dbReference type="SUPFAM" id="SSF51726">
    <property type="entry name" value="UROD/MetE-like"/>
    <property type="match status" value="1"/>
</dbReference>
<reference evidence="1 2" key="1">
    <citation type="submission" date="2014-08" db="EMBL/GenBank/DDBJ databases">
        <title>Complete genome sequence of Corynebacterium aquilae S-613T(T) (=DSM 44791(T)), isolated from the choana of a healthy golden eagle.</title>
        <authorList>
            <person name="Ruckert C."/>
            <person name="Albersmeier A."/>
            <person name="Winkler A."/>
            <person name="Kalinowski J."/>
        </authorList>
    </citation>
    <scope>NUCLEOTIDE SEQUENCE [LARGE SCALE GENOMIC DNA]</scope>
    <source>
        <strain evidence="1 2">S-613</strain>
    </source>
</reference>
<evidence type="ECO:0000313" key="2">
    <source>
        <dbReference type="Proteomes" id="UP000185478"/>
    </source>
</evidence>
<accession>A0A1L7CFE3</accession>
<name>A0A1L7CFE3_9CORY</name>
<dbReference type="EMBL" id="CP009245">
    <property type="protein sequence ID" value="APT84581.1"/>
    <property type="molecule type" value="Genomic_DNA"/>
</dbReference>
<dbReference type="STRING" id="1431546.CAQU_05335"/>
<dbReference type="InterPro" id="IPR038071">
    <property type="entry name" value="UROD/MetE-like_sf"/>
</dbReference>
<gene>
    <name evidence="1" type="ORF">CAQU_05335</name>
</gene>
<evidence type="ECO:0008006" key="3">
    <source>
        <dbReference type="Google" id="ProtNLM"/>
    </source>
</evidence>
<evidence type="ECO:0000313" key="1">
    <source>
        <dbReference type="EMBL" id="APT84581.1"/>
    </source>
</evidence>
<dbReference type="Proteomes" id="UP000185478">
    <property type="component" value="Chromosome"/>
</dbReference>
<dbReference type="RefSeq" id="WP_075725836.1">
    <property type="nucleotide sequence ID" value="NZ_CP009245.1"/>
</dbReference>
<dbReference type="KEGG" id="caqu:CAQU_05335"/>
<organism evidence="1 2">
    <name type="scientific">Corynebacterium aquilae DSM 44791</name>
    <dbReference type="NCBI Taxonomy" id="1431546"/>
    <lineage>
        <taxon>Bacteria</taxon>
        <taxon>Bacillati</taxon>
        <taxon>Actinomycetota</taxon>
        <taxon>Actinomycetes</taxon>
        <taxon>Mycobacteriales</taxon>
        <taxon>Corynebacteriaceae</taxon>
        <taxon>Corynebacterium</taxon>
    </lineage>
</organism>
<proteinExistence type="predicted"/>
<protein>
    <recommendedName>
        <fullName evidence="3">Methionine synthase</fullName>
    </recommendedName>
</protein>
<sequence>MAEGPSTTASAAVRRSRAANFGPLPGHDFAIATDIIAGELTHRTLPYLPEAENGRGARHADSATAGAHSLVARTAAMLEGFGVQPGPRGLVLTAGTTRFSERIQRALARQLDEVFASWGATSEHILVPLLGPATLSYQLEMPNGYPAITDAGARRDIGAALVELSGRIVGEIQRRCAASTSVLIVDPAAVAAVQGTLPGVTDFDTIAALGADGMASAWQRMHQAAAAASCSDAQGLSGAIVTGVADPVGWELALRSGVRGLWVSRDAINDSRSLDTIAAVADAGLRVGVGIIEDGDYIDEDQAIPRQRAIEVAKLVDDMQLGREWLSTSVDVLPNKPLSSGQAVAASKQLACARRTAEMLVRDAGDL</sequence>